<comment type="caution">
    <text evidence="1">The sequence shown here is derived from an EMBL/GenBank/DDBJ whole genome shotgun (WGS) entry which is preliminary data.</text>
</comment>
<sequence>MLELVLITQYFDTLKEIGGSNNASTIFVNSGPSAVSGVSSDIRNAFLHAKAAKA</sequence>
<reference evidence="1" key="1">
    <citation type="journal article" date="2014" name="Front. Microbiol.">
        <title>High frequency of phylogenetically diverse reductive dehalogenase-homologous genes in deep subseafloor sedimentary metagenomes.</title>
        <authorList>
            <person name="Kawai M."/>
            <person name="Futagami T."/>
            <person name="Toyoda A."/>
            <person name="Takaki Y."/>
            <person name="Nishi S."/>
            <person name="Hori S."/>
            <person name="Arai W."/>
            <person name="Tsubouchi T."/>
            <person name="Morono Y."/>
            <person name="Uchiyama I."/>
            <person name="Ito T."/>
            <person name="Fujiyama A."/>
            <person name="Inagaki F."/>
            <person name="Takami H."/>
        </authorList>
    </citation>
    <scope>NUCLEOTIDE SEQUENCE</scope>
    <source>
        <strain evidence="1">Expedition CK06-06</strain>
    </source>
</reference>
<accession>X0UV61</accession>
<evidence type="ECO:0000313" key="1">
    <source>
        <dbReference type="EMBL" id="GAG04188.1"/>
    </source>
</evidence>
<dbReference type="AlphaFoldDB" id="X0UV61"/>
<proteinExistence type="predicted"/>
<protein>
    <submittedName>
        <fullName evidence="1">Uncharacterized protein</fullName>
    </submittedName>
</protein>
<gene>
    <name evidence="1" type="ORF">S01H1_44032</name>
</gene>
<name>X0UV61_9ZZZZ</name>
<dbReference type="EMBL" id="BARS01028071">
    <property type="protein sequence ID" value="GAG04188.1"/>
    <property type="molecule type" value="Genomic_DNA"/>
</dbReference>
<organism evidence="1">
    <name type="scientific">marine sediment metagenome</name>
    <dbReference type="NCBI Taxonomy" id="412755"/>
    <lineage>
        <taxon>unclassified sequences</taxon>
        <taxon>metagenomes</taxon>
        <taxon>ecological metagenomes</taxon>
    </lineage>
</organism>